<feature type="coiled-coil region" evidence="3">
    <location>
        <begin position="6"/>
        <end position="33"/>
    </location>
</feature>
<dbReference type="EMBL" id="CP011002">
    <property type="protein sequence ID" value="AKO66343.1"/>
    <property type="molecule type" value="Genomic_DNA"/>
</dbReference>
<evidence type="ECO:0000256" key="2">
    <source>
        <dbReference type="HAMAP-Rule" id="MF_00274"/>
    </source>
</evidence>
<comment type="subunit">
    <text evidence="2">Homodimer.</text>
</comment>
<dbReference type="NCBIfam" id="TIGR00103">
    <property type="entry name" value="DNA_YbaB_EbfC"/>
    <property type="match status" value="1"/>
</dbReference>
<comment type="function">
    <text evidence="2">Binds to DNA and alters its conformation. May be involved in regulation of gene expression, nucleoid organization and DNA protection.</text>
</comment>
<keyword evidence="3" id="KW-0175">Coiled coil</keyword>
<dbReference type="GO" id="GO:0003677">
    <property type="term" value="F:DNA binding"/>
    <property type="evidence" value="ECO:0007669"/>
    <property type="project" value="UniProtKB-UniRule"/>
</dbReference>
<evidence type="ECO:0000313" key="5">
    <source>
        <dbReference type="Proteomes" id="UP000066549"/>
    </source>
</evidence>
<dbReference type="GO" id="GO:0005829">
    <property type="term" value="C:cytosol"/>
    <property type="evidence" value="ECO:0007669"/>
    <property type="project" value="TreeGrafter"/>
</dbReference>
<accession>A0A0H4J3N3</accession>
<reference evidence="4 5" key="1">
    <citation type="submission" date="2015-03" db="EMBL/GenBank/DDBJ databases">
        <title>Comparative analysis of the OM43 clade including a novel species from Red Sea uncovers genomic and metabolic diversity among marine methylotrophs.</title>
        <authorList>
            <person name="Jimenez-Infante F."/>
            <person name="Ngugi D.K."/>
            <person name="Vinu M."/>
            <person name="Alam I."/>
            <person name="Kamau A."/>
            <person name="Blom J."/>
            <person name="Bajic V.B."/>
            <person name="Stingl U."/>
        </authorList>
    </citation>
    <scope>NUCLEOTIDE SEQUENCE [LARGE SCALE GENOMIC DNA]</scope>
    <source>
        <strain evidence="4 5">MBRSH7</strain>
    </source>
</reference>
<dbReference type="PATRIC" id="fig|1623450.3.peg.1342"/>
<dbReference type="SUPFAM" id="SSF82607">
    <property type="entry name" value="YbaB-like"/>
    <property type="match status" value="1"/>
</dbReference>
<evidence type="ECO:0000256" key="3">
    <source>
        <dbReference type="SAM" id="Coils"/>
    </source>
</evidence>
<dbReference type="InterPro" id="IPR004401">
    <property type="entry name" value="YbaB/EbfC"/>
</dbReference>
<dbReference type="Proteomes" id="UP000066549">
    <property type="component" value="Chromosome"/>
</dbReference>
<dbReference type="OrthoDB" id="9808738at2"/>
<evidence type="ECO:0000313" key="4">
    <source>
        <dbReference type="EMBL" id="AKO66343.1"/>
    </source>
</evidence>
<dbReference type="PANTHER" id="PTHR33449:SF1">
    <property type="entry name" value="NUCLEOID-ASSOCIATED PROTEIN YBAB"/>
    <property type="match status" value="1"/>
</dbReference>
<organism evidence="4 5">
    <name type="scientific">Methylophilales bacterium MBRS-H7</name>
    <dbReference type="NCBI Taxonomy" id="1623450"/>
    <lineage>
        <taxon>Bacteria</taxon>
        <taxon>Pseudomonadati</taxon>
        <taxon>Pseudomonadota</taxon>
        <taxon>Betaproteobacteria</taxon>
        <taxon>Nitrosomonadales</taxon>
        <taxon>OM43 clade</taxon>
    </lineage>
</organism>
<comment type="similarity">
    <text evidence="2">Belongs to the YbaB/EbfC family.</text>
</comment>
<dbReference type="HAMAP" id="MF_00274">
    <property type="entry name" value="DNA_YbaB_EbfC"/>
    <property type="match status" value="1"/>
</dbReference>
<keyword evidence="2" id="KW-0963">Cytoplasm</keyword>
<evidence type="ECO:0000256" key="1">
    <source>
        <dbReference type="ARBA" id="ARBA00023125"/>
    </source>
</evidence>
<dbReference type="AlphaFoldDB" id="A0A0H4J3N3"/>
<dbReference type="PANTHER" id="PTHR33449">
    <property type="entry name" value="NUCLEOID-ASSOCIATED PROTEIN YBAB"/>
    <property type="match status" value="1"/>
</dbReference>
<dbReference type="GO" id="GO:0043590">
    <property type="term" value="C:bacterial nucleoid"/>
    <property type="evidence" value="ECO:0007669"/>
    <property type="project" value="UniProtKB-UniRule"/>
</dbReference>
<gene>
    <name evidence="4" type="ORF">VI33_06700</name>
</gene>
<protein>
    <recommendedName>
        <fullName evidence="2">Nucleoid-associated protein VI33_06700</fullName>
    </recommendedName>
</protein>
<comment type="subcellular location">
    <subcellularLocation>
        <location evidence="2">Cytoplasm</location>
        <location evidence="2">Nucleoid</location>
    </subcellularLocation>
</comment>
<keyword evidence="1 2" id="KW-0238">DNA-binding</keyword>
<keyword evidence="5" id="KW-1185">Reference proteome</keyword>
<proteinExistence type="inferred from homology"/>
<dbReference type="Gene3D" id="3.30.1310.10">
    <property type="entry name" value="Nucleoid-associated protein YbaB-like domain"/>
    <property type="match status" value="1"/>
</dbReference>
<name>A0A0H4J3N3_9PROT</name>
<dbReference type="PIRSF" id="PIRSF004555">
    <property type="entry name" value="UCP004555"/>
    <property type="match status" value="1"/>
</dbReference>
<sequence>MAKGGMGNLMKQAQMMQANLQKAQNELGNIEVEGSASNGQVKITMSCKNEVKKVLIDESLLSDKELLEDLILVALKDVQAKIESTTSQKMSGLVPPGMNLPF</sequence>
<dbReference type="InterPro" id="IPR036894">
    <property type="entry name" value="YbaB-like_sf"/>
</dbReference>
<dbReference type="Pfam" id="PF02575">
    <property type="entry name" value="YbaB_DNA_bd"/>
    <property type="match status" value="1"/>
</dbReference>